<feature type="transmembrane region" description="Helical" evidence="24">
    <location>
        <begin position="200"/>
        <end position="220"/>
    </location>
</feature>
<evidence type="ECO:0000256" key="16">
    <source>
        <dbReference type="ARBA" id="ARBA00023209"/>
    </source>
</evidence>
<comment type="similarity">
    <text evidence="5">Belongs to the CDS family.</text>
</comment>
<organism evidence="25 26">
    <name type="scientific">Anaplasma marginale (strain Florida)</name>
    <dbReference type="NCBI Taxonomy" id="320483"/>
    <lineage>
        <taxon>Bacteria</taxon>
        <taxon>Pseudomonadati</taxon>
        <taxon>Pseudomonadota</taxon>
        <taxon>Alphaproteobacteria</taxon>
        <taxon>Rickettsiales</taxon>
        <taxon>Anaplasmataceae</taxon>
        <taxon>Anaplasma</taxon>
    </lineage>
</organism>
<evidence type="ECO:0000256" key="24">
    <source>
        <dbReference type="SAM" id="Phobius"/>
    </source>
</evidence>
<comment type="catalytic activity">
    <reaction evidence="1">
        <text>a 1,2-diacyl-sn-glycero-3-phosphate + CTP + H(+) = a CDP-1,2-diacyl-sn-glycerol + diphosphate</text>
        <dbReference type="Rhea" id="RHEA:16229"/>
        <dbReference type="ChEBI" id="CHEBI:15378"/>
        <dbReference type="ChEBI" id="CHEBI:33019"/>
        <dbReference type="ChEBI" id="CHEBI:37563"/>
        <dbReference type="ChEBI" id="CHEBI:58332"/>
        <dbReference type="ChEBI" id="CHEBI:58608"/>
        <dbReference type="EC" id="2.7.7.41"/>
    </reaction>
</comment>
<dbReference type="HOGENOM" id="CLU_037294_1_1_5"/>
<dbReference type="KEGG" id="amf:AMF_097"/>
<accession>B9KHM3</accession>
<protein>
    <recommendedName>
        <fullName evidence="7">Phosphatidate cytidylyltransferase</fullName>
        <ecNumber evidence="6">2.7.7.41</ecNumber>
    </recommendedName>
    <alternativeName>
        <fullName evidence="20">CDP-DAG synthase</fullName>
    </alternativeName>
    <alternativeName>
        <fullName evidence="22">CDP-DG synthase</fullName>
    </alternativeName>
    <alternativeName>
        <fullName evidence="18">CDP-diacylglycerol synthase</fullName>
    </alternativeName>
    <alternativeName>
        <fullName evidence="21">CDP-diglyceride pyrophosphorylase</fullName>
    </alternativeName>
    <alternativeName>
        <fullName evidence="23">CDP-diglyceride synthase</fullName>
    </alternativeName>
    <alternativeName>
        <fullName evidence="19">CTP:phosphatidate cytidylyltransferase</fullName>
    </alternativeName>
</protein>
<evidence type="ECO:0000256" key="7">
    <source>
        <dbReference type="ARBA" id="ARBA00019373"/>
    </source>
</evidence>
<evidence type="ECO:0000256" key="9">
    <source>
        <dbReference type="ARBA" id="ARBA00022516"/>
    </source>
</evidence>
<sequence length="294" mass="32421">MRWIVIWLETGNMAGRLLCVYNQLGQWAIVSLSCGIRVVRDVMQLCFGGCMSIMEFCKKAGNYALQLREKITRCKLPVVDDSLLLRILTSVLGASVFLGSMYFGGCLFYLVCFSLAMVSAFEWHQMTGGHRYLYIPAIFVVALPYASAVYLYTLPHGTIILLWMILSVWSTDTGAYFVGKSLGKRKILPAISPNKTWMGLLGGIAFSAVVTLLMSVMFGIFFVPHALFIGAAVAAVAQCGDFVESGIKRLCKVKDSGFIVPGHGGILDRVDGFMFTAPMVAFYIQRLSKFFADV</sequence>
<evidence type="ECO:0000256" key="23">
    <source>
        <dbReference type="ARBA" id="ARBA00033406"/>
    </source>
</evidence>
<evidence type="ECO:0000256" key="22">
    <source>
        <dbReference type="ARBA" id="ARBA00032743"/>
    </source>
</evidence>
<keyword evidence="17" id="KW-1208">Phospholipid metabolism</keyword>
<feature type="transmembrane region" description="Helical" evidence="24">
    <location>
        <begin position="132"/>
        <end position="153"/>
    </location>
</feature>
<keyword evidence="9" id="KW-0444">Lipid biosynthesis</keyword>
<dbReference type="eggNOG" id="COG4589">
    <property type="taxonomic scope" value="Bacteria"/>
</dbReference>
<evidence type="ECO:0000256" key="10">
    <source>
        <dbReference type="ARBA" id="ARBA00022679"/>
    </source>
</evidence>
<evidence type="ECO:0000256" key="8">
    <source>
        <dbReference type="ARBA" id="ARBA00022475"/>
    </source>
</evidence>
<keyword evidence="8" id="KW-1003">Cell membrane</keyword>
<evidence type="ECO:0000256" key="14">
    <source>
        <dbReference type="ARBA" id="ARBA00023098"/>
    </source>
</evidence>
<evidence type="ECO:0000256" key="12">
    <source>
        <dbReference type="ARBA" id="ARBA00022695"/>
    </source>
</evidence>
<evidence type="ECO:0000256" key="13">
    <source>
        <dbReference type="ARBA" id="ARBA00022989"/>
    </source>
</evidence>
<evidence type="ECO:0000256" key="21">
    <source>
        <dbReference type="ARBA" id="ARBA00032396"/>
    </source>
</evidence>
<evidence type="ECO:0000256" key="11">
    <source>
        <dbReference type="ARBA" id="ARBA00022692"/>
    </source>
</evidence>
<dbReference type="GO" id="GO:0016024">
    <property type="term" value="P:CDP-diacylglycerol biosynthetic process"/>
    <property type="evidence" value="ECO:0007669"/>
    <property type="project" value="TreeGrafter"/>
</dbReference>
<keyword evidence="11 24" id="KW-0812">Transmembrane</keyword>
<feature type="transmembrane region" description="Helical" evidence="24">
    <location>
        <begin position="87"/>
        <end position="120"/>
    </location>
</feature>
<dbReference type="AlphaFoldDB" id="B9KHM3"/>
<keyword evidence="14" id="KW-0443">Lipid metabolism</keyword>
<dbReference type="GO" id="GO:0004605">
    <property type="term" value="F:phosphatidate cytidylyltransferase activity"/>
    <property type="evidence" value="ECO:0007669"/>
    <property type="project" value="UniProtKB-EC"/>
</dbReference>
<name>B9KHM3_ANAMF</name>
<evidence type="ECO:0000256" key="18">
    <source>
        <dbReference type="ARBA" id="ARBA00029893"/>
    </source>
</evidence>
<evidence type="ECO:0000256" key="5">
    <source>
        <dbReference type="ARBA" id="ARBA00010185"/>
    </source>
</evidence>
<evidence type="ECO:0000256" key="3">
    <source>
        <dbReference type="ARBA" id="ARBA00005119"/>
    </source>
</evidence>
<dbReference type="STRING" id="320483.AMF_097"/>
<gene>
    <name evidence="25" type="primary">cdsA</name>
    <name evidence="25" type="ordered locus">AMF_097</name>
</gene>
<dbReference type="EC" id="2.7.7.41" evidence="6"/>
<dbReference type="PANTHER" id="PTHR46382">
    <property type="entry name" value="PHOSPHATIDATE CYTIDYLYLTRANSFERASE"/>
    <property type="match status" value="1"/>
</dbReference>
<evidence type="ECO:0000256" key="20">
    <source>
        <dbReference type="ARBA" id="ARBA00032253"/>
    </source>
</evidence>
<comment type="subcellular location">
    <subcellularLocation>
        <location evidence="2">Cell membrane</location>
        <topology evidence="2">Multi-pass membrane protein</topology>
    </subcellularLocation>
</comment>
<evidence type="ECO:0000256" key="4">
    <source>
        <dbReference type="ARBA" id="ARBA00005189"/>
    </source>
</evidence>
<evidence type="ECO:0000256" key="2">
    <source>
        <dbReference type="ARBA" id="ARBA00004651"/>
    </source>
</evidence>
<proteinExistence type="inferred from homology"/>
<keyword evidence="26" id="KW-1185">Reference proteome</keyword>
<dbReference type="Proteomes" id="UP000007307">
    <property type="component" value="Chromosome"/>
</dbReference>
<evidence type="ECO:0000256" key="1">
    <source>
        <dbReference type="ARBA" id="ARBA00001698"/>
    </source>
</evidence>
<evidence type="ECO:0000256" key="17">
    <source>
        <dbReference type="ARBA" id="ARBA00023264"/>
    </source>
</evidence>
<keyword evidence="10 25" id="KW-0808">Transferase</keyword>
<reference evidence="25 26" key="1">
    <citation type="journal article" date="2009" name="BMC Genomics">
        <title>Conservation in the face of diversity: multistrain analysis of an intracellular bacterium.</title>
        <authorList>
            <person name="Dark M.J."/>
            <person name="Herndon D.R."/>
            <person name="Kappmeyer L.S."/>
            <person name="Gonzales M.P."/>
            <person name="Nordeen E."/>
            <person name="Palmer G.H."/>
            <person name="Knowles D.P. Jr."/>
            <person name="Brayton K.A."/>
        </authorList>
    </citation>
    <scope>NUCLEOTIDE SEQUENCE [LARGE SCALE GENOMIC DNA]</scope>
    <source>
        <strain evidence="25 26">Florida</strain>
    </source>
</reference>
<keyword evidence="13 24" id="KW-1133">Transmembrane helix</keyword>
<evidence type="ECO:0000256" key="19">
    <source>
        <dbReference type="ARBA" id="ARBA00031825"/>
    </source>
</evidence>
<keyword evidence="12 25" id="KW-0548">Nucleotidyltransferase</keyword>
<evidence type="ECO:0000313" key="25">
    <source>
        <dbReference type="EMBL" id="ACM48985.1"/>
    </source>
</evidence>
<evidence type="ECO:0000313" key="26">
    <source>
        <dbReference type="Proteomes" id="UP000007307"/>
    </source>
</evidence>
<dbReference type="GO" id="GO:0005886">
    <property type="term" value="C:plasma membrane"/>
    <property type="evidence" value="ECO:0007669"/>
    <property type="project" value="UniProtKB-SubCell"/>
</dbReference>
<keyword evidence="16" id="KW-0594">Phospholipid biosynthesis</keyword>
<keyword evidence="15 24" id="KW-0472">Membrane</keyword>
<comment type="pathway">
    <text evidence="3">Phospholipid metabolism; CDP-diacylglycerol biosynthesis; CDP-diacylglycerol from sn-glycerol 3-phosphate: step 3/3.</text>
</comment>
<dbReference type="Pfam" id="PF01148">
    <property type="entry name" value="CTP_transf_1"/>
    <property type="match status" value="1"/>
</dbReference>
<comment type="pathway">
    <text evidence="4">Lipid metabolism.</text>
</comment>
<feature type="transmembrane region" description="Helical" evidence="24">
    <location>
        <begin position="159"/>
        <end position="179"/>
    </location>
</feature>
<dbReference type="EMBL" id="CP001079">
    <property type="protein sequence ID" value="ACM48985.1"/>
    <property type="molecule type" value="Genomic_DNA"/>
</dbReference>
<evidence type="ECO:0000256" key="6">
    <source>
        <dbReference type="ARBA" id="ARBA00012487"/>
    </source>
</evidence>
<evidence type="ECO:0000256" key="15">
    <source>
        <dbReference type="ARBA" id="ARBA00023136"/>
    </source>
</evidence>
<dbReference type="PANTHER" id="PTHR46382:SF1">
    <property type="entry name" value="PHOSPHATIDATE CYTIDYLYLTRANSFERASE"/>
    <property type="match status" value="1"/>
</dbReference>
<dbReference type="PROSITE" id="PS51257">
    <property type="entry name" value="PROKAR_LIPOPROTEIN"/>
    <property type="match status" value="1"/>
</dbReference>